<proteinExistence type="predicted"/>
<accession>A0A392SH79</accession>
<name>A0A392SH79_9FABA</name>
<dbReference type="Proteomes" id="UP000265520">
    <property type="component" value="Unassembled WGS sequence"/>
</dbReference>
<sequence>MAKNEQNQNIPTGEVETGSYAQVLRAGGHLDIGGRQNHIILSYEAEKEDLL</sequence>
<evidence type="ECO:0000313" key="2">
    <source>
        <dbReference type="Proteomes" id="UP000265520"/>
    </source>
</evidence>
<organism evidence="1 2">
    <name type="scientific">Trifolium medium</name>
    <dbReference type="NCBI Taxonomy" id="97028"/>
    <lineage>
        <taxon>Eukaryota</taxon>
        <taxon>Viridiplantae</taxon>
        <taxon>Streptophyta</taxon>
        <taxon>Embryophyta</taxon>
        <taxon>Tracheophyta</taxon>
        <taxon>Spermatophyta</taxon>
        <taxon>Magnoliopsida</taxon>
        <taxon>eudicotyledons</taxon>
        <taxon>Gunneridae</taxon>
        <taxon>Pentapetalae</taxon>
        <taxon>rosids</taxon>
        <taxon>fabids</taxon>
        <taxon>Fabales</taxon>
        <taxon>Fabaceae</taxon>
        <taxon>Papilionoideae</taxon>
        <taxon>50 kb inversion clade</taxon>
        <taxon>NPAAA clade</taxon>
        <taxon>Hologalegina</taxon>
        <taxon>IRL clade</taxon>
        <taxon>Trifolieae</taxon>
        <taxon>Trifolium</taxon>
    </lineage>
</organism>
<keyword evidence="2" id="KW-1185">Reference proteome</keyword>
<comment type="caution">
    <text evidence="1">The sequence shown here is derived from an EMBL/GenBank/DDBJ whole genome shotgun (WGS) entry which is preliminary data.</text>
</comment>
<protein>
    <submittedName>
        <fullName evidence="1">Uncharacterized protein</fullName>
    </submittedName>
</protein>
<dbReference type="EMBL" id="LXQA010377057">
    <property type="protein sequence ID" value="MCI47787.1"/>
    <property type="molecule type" value="Genomic_DNA"/>
</dbReference>
<feature type="non-terminal residue" evidence="1">
    <location>
        <position position="51"/>
    </location>
</feature>
<dbReference type="AlphaFoldDB" id="A0A392SH79"/>
<evidence type="ECO:0000313" key="1">
    <source>
        <dbReference type="EMBL" id="MCI47787.1"/>
    </source>
</evidence>
<reference evidence="1 2" key="1">
    <citation type="journal article" date="2018" name="Front. Plant Sci.">
        <title>Red Clover (Trifolium pratense) and Zigzag Clover (T. medium) - A Picture of Genomic Similarities and Differences.</title>
        <authorList>
            <person name="Dluhosova J."/>
            <person name="Istvanek J."/>
            <person name="Nedelnik J."/>
            <person name="Repkova J."/>
        </authorList>
    </citation>
    <scope>NUCLEOTIDE SEQUENCE [LARGE SCALE GENOMIC DNA]</scope>
    <source>
        <strain evidence="2">cv. 10/8</strain>
        <tissue evidence="1">Leaf</tissue>
    </source>
</reference>